<gene>
    <name evidence="1" type="ORF">Tco_0956025</name>
</gene>
<reference evidence="1" key="1">
    <citation type="journal article" date="2022" name="Int. J. Mol. Sci.">
        <title>Draft Genome of Tanacetum Coccineum: Genomic Comparison of Closely Related Tanacetum-Family Plants.</title>
        <authorList>
            <person name="Yamashiro T."/>
            <person name="Shiraishi A."/>
            <person name="Nakayama K."/>
            <person name="Satake H."/>
        </authorList>
    </citation>
    <scope>NUCLEOTIDE SEQUENCE</scope>
</reference>
<reference evidence="1" key="2">
    <citation type="submission" date="2022-01" db="EMBL/GenBank/DDBJ databases">
        <authorList>
            <person name="Yamashiro T."/>
            <person name="Shiraishi A."/>
            <person name="Satake H."/>
            <person name="Nakayama K."/>
        </authorList>
    </citation>
    <scope>NUCLEOTIDE SEQUENCE</scope>
</reference>
<sequence>MSITWRETSLFECKETTIVAIPSTEAEYVAAARYCASMLKLNSMSSTEAEYVAAAGYCASKTVVVKVEEEEEEMGETKIKDDDAYKDELLDYEEGDEQAPYSAVVNYTMFPCASSSPLDVPVASLPLDAKIECIADFLAPATSSCALNLNEPQDASLSSAQGHYTERTAVAIMLTIVEVQDNAVCRQTHHRCSRAATTPLTLKCEHQQENAKQQEVEQGKAKGRSPTWFSSIRLPLTSFFLKLQV</sequence>
<dbReference type="Proteomes" id="UP001151760">
    <property type="component" value="Unassembled WGS sequence"/>
</dbReference>
<comment type="caution">
    <text evidence="1">The sequence shown here is derived from an EMBL/GenBank/DDBJ whole genome shotgun (WGS) entry which is preliminary data.</text>
</comment>
<evidence type="ECO:0000313" key="2">
    <source>
        <dbReference type="Proteomes" id="UP001151760"/>
    </source>
</evidence>
<organism evidence="1 2">
    <name type="scientific">Tanacetum coccineum</name>
    <dbReference type="NCBI Taxonomy" id="301880"/>
    <lineage>
        <taxon>Eukaryota</taxon>
        <taxon>Viridiplantae</taxon>
        <taxon>Streptophyta</taxon>
        <taxon>Embryophyta</taxon>
        <taxon>Tracheophyta</taxon>
        <taxon>Spermatophyta</taxon>
        <taxon>Magnoliopsida</taxon>
        <taxon>eudicotyledons</taxon>
        <taxon>Gunneridae</taxon>
        <taxon>Pentapetalae</taxon>
        <taxon>asterids</taxon>
        <taxon>campanulids</taxon>
        <taxon>Asterales</taxon>
        <taxon>Asteraceae</taxon>
        <taxon>Asteroideae</taxon>
        <taxon>Anthemideae</taxon>
        <taxon>Anthemidinae</taxon>
        <taxon>Tanacetum</taxon>
    </lineage>
</organism>
<name>A0ABQ5E8T4_9ASTR</name>
<dbReference type="EMBL" id="BQNB010016056">
    <property type="protein sequence ID" value="GJT47310.1"/>
    <property type="molecule type" value="Genomic_DNA"/>
</dbReference>
<protein>
    <submittedName>
        <fullName evidence="1">Uncharacterized protein</fullName>
    </submittedName>
</protein>
<evidence type="ECO:0000313" key="1">
    <source>
        <dbReference type="EMBL" id="GJT47310.1"/>
    </source>
</evidence>
<accession>A0ABQ5E8T4</accession>
<keyword evidence="2" id="KW-1185">Reference proteome</keyword>
<proteinExistence type="predicted"/>